<name>A0A0L0TAI0_ALLM3</name>
<evidence type="ECO:0000313" key="2">
    <source>
        <dbReference type="EMBL" id="KNE71726.1"/>
    </source>
</evidence>
<reference evidence="2 3" key="1">
    <citation type="submission" date="2009-11" db="EMBL/GenBank/DDBJ databases">
        <title>Annotation of Allomyces macrogynus ATCC 38327.</title>
        <authorList>
            <consortium name="The Broad Institute Genome Sequencing Platform"/>
            <person name="Russ C."/>
            <person name="Cuomo C."/>
            <person name="Burger G."/>
            <person name="Gray M.W."/>
            <person name="Holland P.W.H."/>
            <person name="King N."/>
            <person name="Lang F.B.F."/>
            <person name="Roger A.J."/>
            <person name="Ruiz-Trillo I."/>
            <person name="Young S.K."/>
            <person name="Zeng Q."/>
            <person name="Gargeya S."/>
            <person name="Fitzgerald M."/>
            <person name="Haas B."/>
            <person name="Abouelleil A."/>
            <person name="Alvarado L."/>
            <person name="Arachchi H.M."/>
            <person name="Berlin A."/>
            <person name="Chapman S.B."/>
            <person name="Gearin G."/>
            <person name="Goldberg J."/>
            <person name="Griggs A."/>
            <person name="Gujja S."/>
            <person name="Hansen M."/>
            <person name="Heiman D."/>
            <person name="Howarth C."/>
            <person name="Larimer J."/>
            <person name="Lui A."/>
            <person name="MacDonald P.J.P."/>
            <person name="McCowen C."/>
            <person name="Montmayeur A."/>
            <person name="Murphy C."/>
            <person name="Neiman D."/>
            <person name="Pearson M."/>
            <person name="Priest M."/>
            <person name="Roberts A."/>
            <person name="Saif S."/>
            <person name="Shea T."/>
            <person name="Sisk P."/>
            <person name="Stolte C."/>
            <person name="Sykes S."/>
            <person name="Wortman J."/>
            <person name="Nusbaum C."/>
            <person name="Birren B."/>
        </authorList>
    </citation>
    <scope>NUCLEOTIDE SEQUENCE [LARGE SCALE GENOMIC DNA]</scope>
    <source>
        <strain evidence="2 3">ATCC 38327</strain>
    </source>
</reference>
<reference evidence="3" key="2">
    <citation type="submission" date="2009-11" db="EMBL/GenBank/DDBJ databases">
        <title>The Genome Sequence of Allomyces macrogynus strain ATCC 38327.</title>
        <authorList>
            <consortium name="The Broad Institute Genome Sequencing Platform"/>
            <person name="Russ C."/>
            <person name="Cuomo C."/>
            <person name="Shea T."/>
            <person name="Young S.K."/>
            <person name="Zeng Q."/>
            <person name="Koehrsen M."/>
            <person name="Haas B."/>
            <person name="Borodovsky M."/>
            <person name="Guigo R."/>
            <person name="Alvarado L."/>
            <person name="Berlin A."/>
            <person name="Borenstein D."/>
            <person name="Chen Z."/>
            <person name="Engels R."/>
            <person name="Freedman E."/>
            <person name="Gellesch M."/>
            <person name="Goldberg J."/>
            <person name="Griggs A."/>
            <person name="Gujja S."/>
            <person name="Heiman D."/>
            <person name="Hepburn T."/>
            <person name="Howarth C."/>
            <person name="Jen D."/>
            <person name="Larson L."/>
            <person name="Lewis B."/>
            <person name="Mehta T."/>
            <person name="Park D."/>
            <person name="Pearson M."/>
            <person name="Roberts A."/>
            <person name="Saif S."/>
            <person name="Shenoy N."/>
            <person name="Sisk P."/>
            <person name="Stolte C."/>
            <person name="Sykes S."/>
            <person name="Walk T."/>
            <person name="White J."/>
            <person name="Yandava C."/>
            <person name="Burger G."/>
            <person name="Gray M.W."/>
            <person name="Holland P.W.H."/>
            <person name="King N."/>
            <person name="Lang F.B.F."/>
            <person name="Roger A.J."/>
            <person name="Ruiz-Trillo I."/>
            <person name="Lander E."/>
            <person name="Nusbaum C."/>
        </authorList>
    </citation>
    <scope>NUCLEOTIDE SEQUENCE [LARGE SCALE GENOMIC DNA]</scope>
    <source>
        <strain evidence="3">ATCC 38327</strain>
    </source>
</reference>
<protein>
    <submittedName>
        <fullName evidence="2">Uncharacterized protein</fullName>
    </submittedName>
</protein>
<dbReference type="VEuPathDB" id="FungiDB:AMAG_16032"/>
<dbReference type="OrthoDB" id="10450685at2759"/>
<gene>
    <name evidence="2" type="ORF">AMAG_16032</name>
</gene>
<evidence type="ECO:0000313" key="3">
    <source>
        <dbReference type="Proteomes" id="UP000054350"/>
    </source>
</evidence>
<organism evidence="2 3">
    <name type="scientific">Allomyces macrogynus (strain ATCC 38327)</name>
    <name type="common">Allomyces javanicus var. macrogynus</name>
    <dbReference type="NCBI Taxonomy" id="578462"/>
    <lineage>
        <taxon>Eukaryota</taxon>
        <taxon>Fungi</taxon>
        <taxon>Fungi incertae sedis</taxon>
        <taxon>Blastocladiomycota</taxon>
        <taxon>Blastocladiomycetes</taxon>
        <taxon>Blastocladiales</taxon>
        <taxon>Blastocladiaceae</taxon>
        <taxon>Allomyces</taxon>
    </lineage>
</organism>
<feature type="compositionally biased region" description="Low complexity" evidence="1">
    <location>
        <begin position="90"/>
        <end position="109"/>
    </location>
</feature>
<sequence length="413" mass="45315">MTALNPTMTAPLEYLGTICRAADGSYQVLNMDEAELSRFLAFMITKGAADAARPLESAAIGQVQEQGDAGKTKENERDPKVQLDARDQDAGASSAAADSEAAASSSGSGQQFGGGKQLGGYGAGDRWAIASATINNESRTLAFAHSNLRTHASSAVSSDADLADLFANLAVEPPLLLDGYDRYFQEVSLMHVTLNQETMRMFHSQILPCKRSESLTGNWCSIALFDPTSIWNGDWAVAWASIHGPGDIIEKNSVYAVPVHDYSLSGPNPGSWAVTTPLRAVDMNPEDFAWFCFVPESKWPQVDVIGVLWVRSDLNDRLRQETGVCFSYPGMISHDGSRLPFACLTCDGLIRDLYCPLVYDAPAQQWVMDEPNLYFNVVKLGLVETSIQLDEQQSRWHRVENMKSMSKKWRIGR</sequence>
<feature type="compositionally biased region" description="Basic and acidic residues" evidence="1">
    <location>
        <begin position="68"/>
        <end position="89"/>
    </location>
</feature>
<dbReference type="EMBL" id="GG745374">
    <property type="protein sequence ID" value="KNE71726.1"/>
    <property type="molecule type" value="Genomic_DNA"/>
</dbReference>
<dbReference type="AlphaFoldDB" id="A0A0L0TAI0"/>
<dbReference type="Proteomes" id="UP000054350">
    <property type="component" value="Unassembled WGS sequence"/>
</dbReference>
<keyword evidence="3" id="KW-1185">Reference proteome</keyword>
<accession>A0A0L0TAI0</accession>
<feature type="region of interest" description="Disordered" evidence="1">
    <location>
        <begin position="62"/>
        <end position="114"/>
    </location>
</feature>
<evidence type="ECO:0000256" key="1">
    <source>
        <dbReference type="SAM" id="MobiDB-lite"/>
    </source>
</evidence>
<proteinExistence type="predicted"/>